<dbReference type="PANTHER" id="PTHR39157">
    <property type="entry name" value="INTEGRAL MEMBRANE PROTEIN-RELATED"/>
    <property type="match status" value="1"/>
</dbReference>
<feature type="compositionally biased region" description="Low complexity" evidence="5">
    <location>
        <begin position="524"/>
        <end position="533"/>
    </location>
</feature>
<organism evidence="7 8">
    <name type="scientific">Streptomyces cacaoi</name>
    <dbReference type="NCBI Taxonomy" id="1898"/>
    <lineage>
        <taxon>Bacteria</taxon>
        <taxon>Bacillati</taxon>
        <taxon>Actinomycetota</taxon>
        <taxon>Actinomycetes</taxon>
        <taxon>Kitasatosporales</taxon>
        <taxon>Streptomycetaceae</taxon>
        <taxon>Streptomyces</taxon>
    </lineage>
</organism>
<feature type="compositionally biased region" description="Low complexity" evidence="5">
    <location>
        <begin position="32"/>
        <end position="48"/>
    </location>
</feature>
<sequence>MLSTVKVPSDPAEVVVNHASFRVRLGSASAAAPSATALAPTGPAALRPAAHRPVPGPAFEDTEPIPAVAAASSAAGTASGRRRAPLVWTGQAGPEDTGATKLLQAVRTAGDTDTRTVPGGDPHATRAVPRVGGPGGRPGPASTVGPPRSPQPSEAEPLLKGVRPARGAFDEPDTGELETVGTVDGPEPGDTEEQRRRDSVRHAYYPGRRMNLGVVLLPLRIFLGFITVYAGMGKLCDPVYFDGGERGSLVTWLRGLHPWTIASPLHDFALAHPVGAGLTVAFLQVIVGVLTMFGLWQRLAAAVGALLSVALLMTVSWSSVPAYEAPDIIYLAAWSPLIIAGAPVYSADGRLAGDAWRKLGPRVEVRDLRRRVLRRGAVMATVIVGLALLIGSLLGSAVRSSQSPATPRQGDVPVNRLPGSPMPSVPGEKSGPGGSTQGPGARTPGGKDEDDARHDRRRPSAAETRPGEQRSPAGPESSAPSQGQSQGGQQSGPGAAQQQSAPPQQQRTPQEPQTSSSGSAGPQDSGARSSSAADDGDGGSSSGDGSSSGGGGGGALGGLLGR</sequence>
<reference evidence="7 8" key="1">
    <citation type="submission" date="2019-06" db="EMBL/GenBank/DDBJ databases">
        <title>Whole genome shotgun sequence of Streptomyces cacaoi subsp. cacaoi NBRC 12748.</title>
        <authorList>
            <person name="Hosoyama A."/>
            <person name="Uohara A."/>
            <person name="Ohji S."/>
            <person name="Ichikawa N."/>
        </authorList>
    </citation>
    <scope>NUCLEOTIDE SEQUENCE [LARGE SCALE GENOMIC DNA]</scope>
    <source>
        <strain evidence="7 8">NBRC 12748</strain>
    </source>
</reference>
<evidence type="ECO:0000256" key="1">
    <source>
        <dbReference type="ARBA" id="ARBA00004141"/>
    </source>
</evidence>
<feature type="transmembrane region" description="Helical" evidence="6">
    <location>
        <begin position="274"/>
        <end position="296"/>
    </location>
</feature>
<evidence type="ECO:0000256" key="4">
    <source>
        <dbReference type="ARBA" id="ARBA00023136"/>
    </source>
</evidence>
<dbReference type="Pfam" id="PF07681">
    <property type="entry name" value="DoxX"/>
    <property type="match status" value="1"/>
</dbReference>
<proteinExistence type="predicted"/>
<dbReference type="PANTHER" id="PTHR39157:SF1">
    <property type="entry name" value="DOXX FAMILY PROTEIN"/>
    <property type="match status" value="1"/>
</dbReference>
<dbReference type="EMBL" id="BJMM01000035">
    <property type="protein sequence ID" value="GEB52701.1"/>
    <property type="molecule type" value="Genomic_DNA"/>
</dbReference>
<protein>
    <submittedName>
        <fullName evidence="7">Membrane protein</fullName>
    </submittedName>
</protein>
<accession>A0A4Y3R4T9</accession>
<feature type="region of interest" description="Disordered" evidence="5">
    <location>
        <begin position="109"/>
        <end position="199"/>
    </location>
</feature>
<feature type="compositionally biased region" description="Gly residues" evidence="5">
    <location>
        <begin position="538"/>
        <end position="562"/>
    </location>
</feature>
<keyword evidence="8" id="KW-1185">Reference proteome</keyword>
<dbReference type="InterPro" id="IPR032808">
    <property type="entry name" value="DoxX"/>
</dbReference>
<comment type="caution">
    <text evidence="7">The sequence shown here is derived from an EMBL/GenBank/DDBJ whole genome shotgun (WGS) entry which is preliminary data.</text>
</comment>
<evidence type="ECO:0000313" key="7">
    <source>
        <dbReference type="EMBL" id="GEB52701.1"/>
    </source>
</evidence>
<evidence type="ECO:0000256" key="6">
    <source>
        <dbReference type="SAM" id="Phobius"/>
    </source>
</evidence>
<name>A0A4Y3R4T9_STRCI</name>
<dbReference type="AlphaFoldDB" id="A0A4Y3R4T9"/>
<feature type="transmembrane region" description="Helical" evidence="6">
    <location>
        <begin position="328"/>
        <end position="347"/>
    </location>
</feature>
<keyword evidence="4 6" id="KW-0472">Membrane</keyword>
<feature type="region of interest" description="Disordered" evidence="5">
    <location>
        <begin position="32"/>
        <end position="56"/>
    </location>
</feature>
<dbReference type="GO" id="GO:0016020">
    <property type="term" value="C:membrane"/>
    <property type="evidence" value="ECO:0007669"/>
    <property type="project" value="UniProtKB-SubCell"/>
</dbReference>
<feature type="transmembrane region" description="Helical" evidence="6">
    <location>
        <begin position="211"/>
        <end position="232"/>
    </location>
</feature>
<feature type="transmembrane region" description="Helical" evidence="6">
    <location>
        <begin position="303"/>
        <end position="322"/>
    </location>
</feature>
<comment type="subcellular location">
    <subcellularLocation>
        <location evidence="1">Membrane</location>
        <topology evidence="1">Multi-pass membrane protein</topology>
    </subcellularLocation>
</comment>
<evidence type="ECO:0000256" key="3">
    <source>
        <dbReference type="ARBA" id="ARBA00022989"/>
    </source>
</evidence>
<dbReference type="Proteomes" id="UP000319210">
    <property type="component" value="Unassembled WGS sequence"/>
</dbReference>
<evidence type="ECO:0000256" key="5">
    <source>
        <dbReference type="SAM" id="MobiDB-lite"/>
    </source>
</evidence>
<evidence type="ECO:0000256" key="2">
    <source>
        <dbReference type="ARBA" id="ARBA00022692"/>
    </source>
</evidence>
<feature type="region of interest" description="Disordered" evidence="5">
    <location>
        <begin position="399"/>
        <end position="562"/>
    </location>
</feature>
<gene>
    <name evidence="7" type="ORF">SCA03_52520</name>
</gene>
<feature type="compositionally biased region" description="Basic and acidic residues" evidence="5">
    <location>
        <begin position="445"/>
        <end position="468"/>
    </location>
</feature>
<feature type="compositionally biased region" description="Low complexity" evidence="5">
    <location>
        <begin position="492"/>
        <end position="514"/>
    </location>
</feature>
<keyword evidence="3 6" id="KW-1133">Transmembrane helix</keyword>
<evidence type="ECO:0000313" key="8">
    <source>
        <dbReference type="Proteomes" id="UP000319210"/>
    </source>
</evidence>
<keyword evidence="2 6" id="KW-0812">Transmembrane</keyword>
<feature type="transmembrane region" description="Helical" evidence="6">
    <location>
        <begin position="376"/>
        <end position="398"/>
    </location>
</feature>